<dbReference type="Pfam" id="PF05899">
    <property type="entry name" value="Cupin_3"/>
    <property type="match status" value="1"/>
</dbReference>
<proteinExistence type="predicted"/>
<sequence>MAKIEVLSKGDTAVEELQAFTAFSLEDYLAGASKHWTFWDSPVARFPWTYSKVEYAYILKGKFIVTYEGAEPVELKAGDFVKFPLGETRFDVLEPVRKFFTLV</sequence>
<evidence type="ECO:0000259" key="1">
    <source>
        <dbReference type="Pfam" id="PF05899"/>
    </source>
</evidence>
<name>A0AAW1P4Y0_9CHLO</name>
<dbReference type="AlphaFoldDB" id="A0AAW1P4Y0"/>
<dbReference type="PANTHER" id="PTHR33271:SF22">
    <property type="entry name" value="OS04G0445200 PROTEIN"/>
    <property type="match status" value="1"/>
</dbReference>
<feature type="domain" description="(S)-ureidoglycine aminohydrolase cupin" evidence="1">
    <location>
        <begin position="33"/>
        <end position="100"/>
    </location>
</feature>
<reference evidence="2 3" key="1">
    <citation type="journal article" date="2024" name="Nat. Commun.">
        <title>Phylogenomics reveals the evolutionary origins of lichenization in chlorophyte algae.</title>
        <authorList>
            <person name="Puginier C."/>
            <person name="Libourel C."/>
            <person name="Otte J."/>
            <person name="Skaloud P."/>
            <person name="Haon M."/>
            <person name="Grisel S."/>
            <person name="Petersen M."/>
            <person name="Berrin J.G."/>
            <person name="Delaux P.M."/>
            <person name="Dal Grande F."/>
            <person name="Keller J."/>
        </authorList>
    </citation>
    <scope>NUCLEOTIDE SEQUENCE [LARGE SCALE GENOMIC DNA]</scope>
    <source>
        <strain evidence="2 3">SAG 2043</strain>
    </source>
</reference>
<dbReference type="SUPFAM" id="SSF51182">
    <property type="entry name" value="RmlC-like cupins"/>
    <property type="match status" value="1"/>
</dbReference>
<comment type="caution">
    <text evidence="2">The sequence shown here is derived from an EMBL/GenBank/DDBJ whole genome shotgun (WGS) entry which is preliminary data.</text>
</comment>
<accession>A0AAW1P4Y0</accession>
<dbReference type="InterPro" id="IPR014710">
    <property type="entry name" value="RmlC-like_jellyroll"/>
</dbReference>
<organism evidence="2 3">
    <name type="scientific">[Myrmecia] bisecta</name>
    <dbReference type="NCBI Taxonomy" id="41462"/>
    <lineage>
        <taxon>Eukaryota</taxon>
        <taxon>Viridiplantae</taxon>
        <taxon>Chlorophyta</taxon>
        <taxon>core chlorophytes</taxon>
        <taxon>Trebouxiophyceae</taxon>
        <taxon>Trebouxiales</taxon>
        <taxon>Trebouxiaceae</taxon>
        <taxon>Myrmecia</taxon>
    </lineage>
</organism>
<dbReference type="PANTHER" id="PTHR33271">
    <property type="entry name" value="OS04G0445200 PROTEIN"/>
    <property type="match status" value="1"/>
</dbReference>
<gene>
    <name evidence="2" type="ORF">WJX72_004053</name>
</gene>
<dbReference type="Gene3D" id="2.60.120.10">
    <property type="entry name" value="Jelly Rolls"/>
    <property type="match status" value="1"/>
</dbReference>
<dbReference type="Proteomes" id="UP001489004">
    <property type="component" value="Unassembled WGS sequence"/>
</dbReference>
<protein>
    <recommendedName>
        <fullName evidence="1">(S)-ureidoglycine aminohydrolase cupin domain-containing protein</fullName>
    </recommendedName>
</protein>
<dbReference type="CDD" id="cd02227">
    <property type="entry name" value="cupin_TM1112-like"/>
    <property type="match status" value="1"/>
</dbReference>
<dbReference type="InterPro" id="IPR011051">
    <property type="entry name" value="RmlC_Cupin_sf"/>
</dbReference>
<keyword evidence="3" id="KW-1185">Reference proteome</keyword>
<dbReference type="InterPro" id="IPR008579">
    <property type="entry name" value="UGlyAH_Cupin_dom"/>
</dbReference>
<evidence type="ECO:0000313" key="3">
    <source>
        <dbReference type="Proteomes" id="UP001489004"/>
    </source>
</evidence>
<evidence type="ECO:0000313" key="2">
    <source>
        <dbReference type="EMBL" id="KAK9803603.1"/>
    </source>
</evidence>
<dbReference type="EMBL" id="JALJOR010000020">
    <property type="protein sequence ID" value="KAK9803603.1"/>
    <property type="molecule type" value="Genomic_DNA"/>
</dbReference>